<gene>
    <name evidence="1" type="ORF">POL72_35590</name>
</gene>
<dbReference type="Proteomes" id="UP001217485">
    <property type="component" value="Unassembled WGS sequence"/>
</dbReference>
<reference evidence="1 2" key="1">
    <citation type="submission" date="2023-01" db="EMBL/GenBank/DDBJ databases">
        <title>Minimal conservation of predation-associated metabolite biosynthetic gene clusters underscores biosynthetic potential of Myxococcota including descriptions for ten novel species: Archangium lansinium sp. nov., Myxococcus landrumus sp. nov., Nannocystis bai.</title>
        <authorList>
            <person name="Ahearne A."/>
            <person name="Stevens C."/>
            <person name="Dowd S."/>
        </authorList>
    </citation>
    <scope>NUCLEOTIDE SEQUENCE [LARGE SCALE GENOMIC DNA]</scope>
    <source>
        <strain evidence="1 2">WIWO2</strain>
    </source>
</reference>
<protein>
    <submittedName>
        <fullName evidence="1">Uncharacterized protein</fullName>
    </submittedName>
</protein>
<evidence type="ECO:0000313" key="1">
    <source>
        <dbReference type="EMBL" id="MDC0683107.1"/>
    </source>
</evidence>
<proteinExistence type="predicted"/>
<comment type="caution">
    <text evidence="1">The sequence shown here is derived from an EMBL/GenBank/DDBJ whole genome shotgun (WGS) entry which is preliminary data.</text>
</comment>
<dbReference type="RefSeq" id="WP_272101257.1">
    <property type="nucleotide sequence ID" value="NZ_JAQNDK010000004.1"/>
</dbReference>
<name>A0ABT5CDA5_9BACT</name>
<dbReference type="EMBL" id="JAQNDK010000004">
    <property type="protein sequence ID" value="MDC0683107.1"/>
    <property type="molecule type" value="Genomic_DNA"/>
</dbReference>
<evidence type="ECO:0000313" key="2">
    <source>
        <dbReference type="Proteomes" id="UP001217485"/>
    </source>
</evidence>
<sequence>MADTSDLRRGATPPGALRNPKIDAAIERAVQLGDPAELLALLDRSSGLPARRGGVRAPGPDLGPNAPLPRVNLDLARAVGAAIADRGAPAERLVRALCSTAEEYALIVAAQALASLAARAGGAGQAPRAGGGRRGKGGLDPLEALEELAEDPRRVVRDGVVAALRAVIAARGDAVVAELSSWTDGYLQAYVALEALAERTLLARLSAGAEVVERLEEAFVLSDRSPRADERLQGLRLLRQGMPAQIAALAGRFPEVVRWLEEKTRAERPESRDVVADAIAALRKTSFSDAEVDRLSAALGATAPTPRYAARIVQGTRKRSKGRR</sequence>
<keyword evidence="2" id="KW-1185">Reference proteome</keyword>
<accession>A0ABT5CDA5</accession>
<organism evidence="1 2">
    <name type="scientific">Sorangium atrum</name>
    <dbReference type="NCBI Taxonomy" id="2995308"/>
    <lineage>
        <taxon>Bacteria</taxon>
        <taxon>Pseudomonadati</taxon>
        <taxon>Myxococcota</taxon>
        <taxon>Polyangia</taxon>
        <taxon>Polyangiales</taxon>
        <taxon>Polyangiaceae</taxon>
        <taxon>Sorangium</taxon>
    </lineage>
</organism>